<name>R8CII8_BACCE</name>
<comment type="caution">
    <text evidence="1">The sequence shown here is derived from an EMBL/GenBank/DDBJ whole genome shotgun (WGS) entry which is preliminary data.</text>
</comment>
<reference evidence="1 2" key="1">
    <citation type="submission" date="2012-12" db="EMBL/GenBank/DDBJ databases">
        <title>The Genome Sequence of Bacillus cereus HuA3-9.</title>
        <authorList>
            <consortium name="The Broad Institute Genome Sequencing Platform"/>
            <consortium name="The Broad Institute Genome Sequencing Center for Infectious Disease"/>
            <person name="Feldgarden M."/>
            <person name="Van der Auwera G.A."/>
            <person name="Mahillon J."/>
            <person name="Duprez V."/>
            <person name="Timmery S."/>
            <person name="Mattelet C."/>
            <person name="Dierick K."/>
            <person name="Sun M."/>
            <person name="Yu Z."/>
            <person name="Zhu L."/>
            <person name="Hu X."/>
            <person name="Shank E.B."/>
            <person name="Swiecicka I."/>
            <person name="Hansen B.M."/>
            <person name="Andrup L."/>
            <person name="Walker B."/>
            <person name="Young S.K."/>
            <person name="Zeng Q."/>
            <person name="Gargeya S."/>
            <person name="Fitzgerald M."/>
            <person name="Haas B."/>
            <person name="Abouelleil A."/>
            <person name="Alvarado L."/>
            <person name="Arachchi H.M."/>
            <person name="Berlin A.M."/>
            <person name="Chapman S.B."/>
            <person name="Dewar J."/>
            <person name="Goldberg J."/>
            <person name="Griggs A."/>
            <person name="Gujja S."/>
            <person name="Hansen M."/>
            <person name="Howarth C."/>
            <person name="Imamovic A."/>
            <person name="Larimer J."/>
            <person name="McCowan C."/>
            <person name="Murphy C."/>
            <person name="Neiman D."/>
            <person name="Pearson M."/>
            <person name="Priest M."/>
            <person name="Roberts A."/>
            <person name="Saif S."/>
            <person name="Shea T."/>
            <person name="Sisk P."/>
            <person name="Sykes S."/>
            <person name="Wortman J."/>
            <person name="Nusbaum C."/>
            <person name="Birren B."/>
        </authorList>
    </citation>
    <scope>NUCLEOTIDE SEQUENCE [LARGE SCALE GENOMIC DNA]</scope>
    <source>
        <strain evidence="1 2">HuA3-9</strain>
    </source>
</reference>
<evidence type="ECO:0000313" key="2">
    <source>
        <dbReference type="Proteomes" id="UP000014003"/>
    </source>
</evidence>
<dbReference type="AlphaFoldDB" id="R8CII8"/>
<dbReference type="EMBL" id="AHDZ01000070">
    <property type="protein sequence ID" value="EOO11441.1"/>
    <property type="molecule type" value="Genomic_DNA"/>
</dbReference>
<accession>R8CII8</accession>
<dbReference type="RefSeq" id="WP_016094937.1">
    <property type="nucleotide sequence ID" value="NZ_KB976126.1"/>
</dbReference>
<dbReference type="HOGENOM" id="CLU_2393569_0_0_9"/>
<evidence type="ECO:0000313" key="1">
    <source>
        <dbReference type="EMBL" id="EOO11441.1"/>
    </source>
</evidence>
<proteinExistence type="predicted"/>
<protein>
    <submittedName>
        <fullName evidence="1">Uncharacterized protein</fullName>
    </submittedName>
</protein>
<gene>
    <name evidence="1" type="ORF">IGA_05704</name>
</gene>
<sequence>MLTKITKSQVKSIIKKEGAFKGFLCPSKSFPNVGHPFNVAMPVEWTQDDLKPVDVLGNEKEGEPTNMERKINEFSYYNCSAEVGKSVHYYIEK</sequence>
<dbReference type="Proteomes" id="UP000014003">
    <property type="component" value="Unassembled WGS sequence"/>
</dbReference>
<dbReference type="PATRIC" id="fig|1053205.3.peg.5758"/>
<organism evidence="1 2">
    <name type="scientific">Bacillus cereus HuA3-9</name>
    <dbReference type="NCBI Taxonomy" id="1053205"/>
    <lineage>
        <taxon>Bacteria</taxon>
        <taxon>Bacillati</taxon>
        <taxon>Bacillota</taxon>
        <taxon>Bacilli</taxon>
        <taxon>Bacillales</taxon>
        <taxon>Bacillaceae</taxon>
        <taxon>Bacillus</taxon>
        <taxon>Bacillus cereus group</taxon>
    </lineage>
</organism>